<comment type="subunit">
    <text evidence="5 17">Monomer.</text>
</comment>
<evidence type="ECO:0000256" key="3">
    <source>
        <dbReference type="ARBA" id="ARBA00004842"/>
    </source>
</evidence>
<feature type="binding site" evidence="17">
    <location>
        <begin position="14"/>
        <end position="19"/>
    </location>
    <ligand>
        <name>ATP</name>
        <dbReference type="ChEBI" id="CHEBI:30616"/>
    </ligand>
</feature>
<keyword evidence="14 17" id="KW-0460">Magnesium</keyword>
<dbReference type="GO" id="GO:0005829">
    <property type="term" value="C:cytosol"/>
    <property type="evidence" value="ECO:0007669"/>
    <property type="project" value="TreeGrafter"/>
</dbReference>
<dbReference type="GO" id="GO:0004765">
    <property type="term" value="F:shikimate kinase activity"/>
    <property type="evidence" value="ECO:0007669"/>
    <property type="project" value="UniProtKB-UniRule"/>
</dbReference>
<evidence type="ECO:0000256" key="6">
    <source>
        <dbReference type="ARBA" id="ARBA00012154"/>
    </source>
</evidence>
<keyword evidence="19" id="KW-1185">Reference proteome</keyword>
<evidence type="ECO:0000313" key="19">
    <source>
        <dbReference type="Proteomes" id="UP000244906"/>
    </source>
</evidence>
<proteinExistence type="inferred from homology"/>
<protein>
    <recommendedName>
        <fullName evidence="6 17">Shikimate kinase</fullName>
        <shortName evidence="17">SK</shortName>
        <ecNumber evidence="6 17">2.7.1.71</ecNumber>
    </recommendedName>
</protein>
<keyword evidence="7 17" id="KW-0963">Cytoplasm</keyword>
<dbReference type="PROSITE" id="PS01128">
    <property type="entry name" value="SHIKIMATE_KINASE"/>
    <property type="match status" value="1"/>
</dbReference>
<dbReference type="NCBIfam" id="NF003456">
    <property type="entry name" value="PRK05057.1"/>
    <property type="match status" value="1"/>
</dbReference>
<dbReference type="InterPro" id="IPR027417">
    <property type="entry name" value="P-loop_NTPase"/>
</dbReference>
<evidence type="ECO:0000313" key="18">
    <source>
        <dbReference type="EMBL" id="PVZ68440.1"/>
    </source>
</evidence>
<reference evidence="18 19" key="1">
    <citation type="submission" date="2018-04" db="EMBL/GenBank/DDBJ databases">
        <title>Thalassorhabdus spongiae gen. nov., sp. nov., isolated from a marine sponge in South-West Iceland.</title>
        <authorList>
            <person name="Knobloch S."/>
            <person name="Daussin A."/>
            <person name="Johannsson R."/>
            <person name="Marteinsson V.T."/>
        </authorList>
    </citation>
    <scope>NUCLEOTIDE SEQUENCE [LARGE SCALE GENOMIC DNA]</scope>
    <source>
        <strain evidence="18 19">Hp12</strain>
    </source>
</reference>
<dbReference type="InterPro" id="IPR000623">
    <property type="entry name" value="Shikimate_kinase/TSH1"/>
</dbReference>
<dbReference type="FunFam" id="3.40.50.300:FF:000099">
    <property type="entry name" value="Shikimate kinase 1"/>
    <property type="match status" value="1"/>
</dbReference>
<evidence type="ECO:0000256" key="10">
    <source>
        <dbReference type="ARBA" id="ARBA00022723"/>
    </source>
</evidence>
<feature type="binding site" evidence="17">
    <location>
        <position position="36"/>
    </location>
    <ligand>
        <name>substrate</name>
    </ligand>
</feature>
<dbReference type="RefSeq" id="WP_116687606.1">
    <property type="nucleotide sequence ID" value="NZ_CAWNYD010000005.1"/>
</dbReference>
<comment type="function">
    <text evidence="1 17">Catalyzes the specific phosphorylation of the 3-hydroxyl group of shikimic acid using ATP as a cosubstrate.</text>
</comment>
<comment type="caution">
    <text evidence="18">The sequence shown here is derived from an EMBL/GenBank/DDBJ whole genome shotgun (WGS) entry which is preliminary data.</text>
</comment>
<comment type="cofactor">
    <cofactor evidence="17">
        <name>Mg(2+)</name>
        <dbReference type="ChEBI" id="CHEBI:18420"/>
    </cofactor>
    <text evidence="17">Binds 1 Mg(2+) ion per subunit.</text>
</comment>
<dbReference type="PRINTS" id="PR01100">
    <property type="entry name" value="SHIKIMTKNASE"/>
</dbReference>
<dbReference type="EC" id="2.7.1.71" evidence="6 17"/>
<keyword evidence="11 17" id="KW-0547">Nucleotide-binding</keyword>
<keyword evidence="10 17" id="KW-0479">Metal-binding</keyword>
<evidence type="ECO:0000256" key="17">
    <source>
        <dbReference type="HAMAP-Rule" id="MF_00109"/>
    </source>
</evidence>
<feature type="binding site" evidence="17">
    <location>
        <position position="18"/>
    </location>
    <ligand>
        <name>Mg(2+)</name>
        <dbReference type="ChEBI" id="CHEBI:18420"/>
    </ligand>
</feature>
<evidence type="ECO:0000256" key="12">
    <source>
        <dbReference type="ARBA" id="ARBA00022777"/>
    </source>
</evidence>
<evidence type="ECO:0000256" key="2">
    <source>
        <dbReference type="ARBA" id="ARBA00004496"/>
    </source>
</evidence>
<comment type="catalytic activity">
    <reaction evidence="16 17">
        <text>shikimate + ATP = 3-phosphoshikimate + ADP + H(+)</text>
        <dbReference type="Rhea" id="RHEA:13121"/>
        <dbReference type="ChEBI" id="CHEBI:15378"/>
        <dbReference type="ChEBI" id="CHEBI:30616"/>
        <dbReference type="ChEBI" id="CHEBI:36208"/>
        <dbReference type="ChEBI" id="CHEBI:145989"/>
        <dbReference type="ChEBI" id="CHEBI:456216"/>
        <dbReference type="EC" id="2.7.1.71"/>
    </reaction>
</comment>
<sequence>MRRTANIFLVGPMGAGKSTVGKQLARVLGKEFVDTDQEIERRSGADISWIFDVEGEDGFRKREASVIDELTQKQGIVLATGGGAVADKDSRARLAARGTVVYLEASIEQQLDRTNRDRNRPLLSNSDDPREVLEALMAERDPMYREIADMIVPTTSRTVKSVANEIVESLRL</sequence>
<dbReference type="GO" id="GO:0009423">
    <property type="term" value="P:chorismate biosynthetic process"/>
    <property type="evidence" value="ECO:0007669"/>
    <property type="project" value="UniProtKB-UniRule"/>
</dbReference>
<accession>A0A2V1H1J4</accession>
<evidence type="ECO:0000256" key="9">
    <source>
        <dbReference type="ARBA" id="ARBA00022679"/>
    </source>
</evidence>
<keyword evidence="8 17" id="KW-0028">Amino-acid biosynthesis</keyword>
<comment type="pathway">
    <text evidence="3 17">Metabolic intermediate biosynthesis; chorismate biosynthesis; chorismate from D-erythrose 4-phosphate and phosphoenolpyruvate: step 5/7.</text>
</comment>
<dbReference type="HAMAP" id="MF_00109">
    <property type="entry name" value="Shikimate_kinase"/>
    <property type="match status" value="1"/>
</dbReference>
<dbReference type="CDD" id="cd00464">
    <property type="entry name" value="SK"/>
    <property type="match status" value="1"/>
</dbReference>
<evidence type="ECO:0000256" key="7">
    <source>
        <dbReference type="ARBA" id="ARBA00022490"/>
    </source>
</evidence>
<feature type="binding site" evidence="17">
    <location>
        <position position="82"/>
    </location>
    <ligand>
        <name>substrate</name>
    </ligand>
</feature>
<dbReference type="GO" id="GO:0000287">
    <property type="term" value="F:magnesium ion binding"/>
    <property type="evidence" value="ECO:0007669"/>
    <property type="project" value="UniProtKB-UniRule"/>
</dbReference>
<evidence type="ECO:0000256" key="15">
    <source>
        <dbReference type="ARBA" id="ARBA00023141"/>
    </source>
</evidence>
<gene>
    <name evidence="17" type="primary">aroK</name>
    <name evidence="18" type="ORF">DC094_13380</name>
</gene>
<evidence type="ECO:0000256" key="1">
    <source>
        <dbReference type="ARBA" id="ARBA00002641"/>
    </source>
</evidence>
<organism evidence="18 19">
    <name type="scientific">Pelagibaculum spongiae</name>
    <dbReference type="NCBI Taxonomy" id="2080658"/>
    <lineage>
        <taxon>Bacteria</taxon>
        <taxon>Pseudomonadati</taxon>
        <taxon>Pseudomonadota</taxon>
        <taxon>Gammaproteobacteria</taxon>
        <taxon>Oceanospirillales</taxon>
        <taxon>Pelagibaculum</taxon>
    </lineage>
</organism>
<dbReference type="InterPro" id="IPR023000">
    <property type="entry name" value="Shikimate_kinase_CS"/>
</dbReference>
<feature type="binding site" evidence="17">
    <location>
        <position position="60"/>
    </location>
    <ligand>
        <name>substrate</name>
    </ligand>
</feature>
<dbReference type="GO" id="GO:0008652">
    <property type="term" value="P:amino acid biosynthetic process"/>
    <property type="evidence" value="ECO:0007669"/>
    <property type="project" value="UniProtKB-KW"/>
</dbReference>
<dbReference type="OrthoDB" id="9800332at2"/>
<evidence type="ECO:0000256" key="11">
    <source>
        <dbReference type="ARBA" id="ARBA00022741"/>
    </source>
</evidence>
<evidence type="ECO:0000256" key="16">
    <source>
        <dbReference type="ARBA" id="ARBA00048567"/>
    </source>
</evidence>
<dbReference type="UniPathway" id="UPA00053">
    <property type="reaction ID" value="UER00088"/>
</dbReference>
<evidence type="ECO:0000256" key="8">
    <source>
        <dbReference type="ARBA" id="ARBA00022605"/>
    </source>
</evidence>
<comment type="subcellular location">
    <subcellularLocation>
        <location evidence="2 17">Cytoplasm</location>
    </subcellularLocation>
</comment>
<keyword evidence="13 17" id="KW-0067">ATP-binding</keyword>
<evidence type="ECO:0000256" key="14">
    <source>
        <dbReference type="ARBA" id="ARBA00022842"/>
    </source>
</evidence>
<evidence type="ECO:0000256" key="13">
    <source>
        <dbReference type="ARBA" id="ARBA00022840"/>
    </source>
</evidence>
<dbReference type="GO" id="GO:0005524">
    <property type="term" value="F:ATP binding"/>
    <property type="evidence" value="ECO:0007669"/>
    <property type="project" value="UniProtKB-UniRule"/>
</dbReference>
<evidence type="ECO:0000256" key="5">
    <source>
        <dbReference type="ARBA" id="ARBA00011245"/>
    </source>
</evidence>
<feature type="binding site" evidence="17">
    <location>
        <position position="120"/>
    </location>
    <ligand>
        <name>ATP</name>
        <dbReference type="ChEBI" id="CHEBI:30616"/>
    </ligand>
</feature>
<dbReference type="AlphaFoldDB" id="A0A2V1H1J4"/>
<dbReference type="InterPro" id="IPR031322">
    <property type="entry name" value="Shikimate/glucono_kinase"/>
</dbReference>
<dbReference type="SUPFAM" id="SSF52540">
    <property type="entry name" value="P-loop containing nucleoside triphosphate hydrolases"/>
    <property type="match status" value="1"/>
</dbReference>
<keyword evidence="12 17" id="KW-0418">Kinase</keyword>
<dbReference type="PANTHER" id="PTHR21087">
    <property type="entry name" value="SHIKIMATE KINASE"/>
    <property type="match status" value="1"/>
</dbReference>
<keyword evidence="15 17" id="KW-0057">Aromatic amino acid biosynthesis</keyword>
<dbReference type="EMBL" id="QDDL01000005">
    <property type="protein sequence ID" value="PVZ68440.1"/>
    <property type="molecule type" value="Genomic_DNA"/>
</dbReference>
<comment type="similarity">
    <text evidence="4 17">Belongs to the shikimate kinase family.</text>
</comment>
<dbReference type="Proteomes" id="UP000244906">
    <property type="component" value="Unassembled WGS sequence"/>
</dbReference>
<dbReference type="PANTHER" id="PTHR21087:SF16">
    <property type="entry name" value="SHIKIMATE KINASE 1, CHLOROPLASTIC"/>
    <property type="match status" value="1"/>
</dbReference>
<dbReference type="Gene3D" id="3.40.50.300">
    <property type="entry name" value="P-loop containing nucleotide triphosphate hydrolases"/>
    <property type="match status" value="1"/>
</dbReference>
<evidence type="ECO:0000256" key="4">
    <source>
        <dbReference type="ARBA" id="ARBA00006997"/>
    </source>
</evidence>
<feature type="binding site" evidence="17">
    <location>
        <position position="157"/>
    </location>
    <ligand>
        <name>ATP</name>
        <dbReference type="ChEBI" id="CHEBI:30616"/>
    </ligand>
</feature>
<keyword evidence="9 17" id="KW-0808">Transferase</keyword>
<feature type="binding site" evidence="17">
    <location>
        <position position="140"/>
    </location>
    <ligand>
        <name>substrate</name>
    </ligand>
</feature>
<dbReference type="GO" id="GO:0009073">
    <property type="term" value="P:aromatic amino acid family biosynthetic process"/>
    <property type="evidence" value="ECO:0007669"/>
    <property type="project" value="UniProtKB-KW"/>
</dbReference>
<dbReference type="Pfam" id="PF01202">
    <property type="entry name" value="SKI"/>
    <property type="match status" value="1"/>
</dbReference>
<name>A0A2V1H1J4_9GAMM</name>